<evidence type="ECO:0000256" key="4">
    <source>
        <dbReference type="ARBA" id="ARBA00022989"/>
    </source>
</evidence>
<organism evidence="7">
    <name type="scientific">Leifsonia sp. NPDC080035</name>
    <dbReference type="NCBI Taxonomy" id="3143936"/>
    <lineage>
        <taxon>Bacteria</taxon>
        <taxon>Bacillati</taxon>
        <taxon>Actinomycetota</taxon>
        <taxon>Actinomycetes</taxon>
        <taxon>Micrococcales</taxon>
        <taxon>Microbacteriaceae</taxon>
        <taxon>Leifsonia</taxon>
    </lineage>
</organism>
<dbReference type="InterPro" id="IPR022791">
    <property type="entry name" value="L-PG_synthase/AglD"/>
</dbReference>
<dbReference type="GO" id="GO:0005886">
    <property type="term" value="C:plasma membrane"/>
    <property type="evidence" value="ECO:0007669"/>
    <property type="project" value="UniProtKB-SubCell"/>
</dbReference>
<evidence type="ECO:0000256" key="5">
    <source>
        <dbReference type="ARBA" id="ARBA00023136"/>
    </source>
</evidence>
<feature type="transmembrane region" description="Helical" evidence="6">
    <location>
        <begin position="65"/>
        <end position="84"/>
    </location>
</feature>
<evidence type="ECO:0000256" key="1">
    <source>
        <dbReference type="ARBA" id="ARBA00004651"/>
    </source>
</evidence>
<feature type="transmembrane region" description="Helical" evidence="6">
    <location>
        <begin position="253"/>
        <end position="274"/>
    </location>
</feature>
<feature type="transmembrane region" description="Helical" evidence="6">
    <location>
        <begin position="305"/>
        <end position="323"/>
    </location>
</feature>
<evidence type="ECO:0000256" key="6">
    <source>
        <dbReference type="SAM" id="Phobius"/>
    </source>
</evidence>
<feature type="transmembrane region" description="Helical" evidence="6">
    <location>
        <begin position="152"/>
        <end position="170"/>
    </location>
</feature>
<keyword evidence="3 6" id="KW-0812">Transmembrane</keyword>
<proteinExistence type="predicted"/>
<feature type="transmembrane region" description="Helical" evidence="6">
    <location>
        <begin position="281"/>
        <end position="299"/>
    </location>
</feature>
<comment type="subcellular location">
    <subcellularLocation>
        <location evidence="1">Cell membrane</location>
        <topology evidence="1">Multi-pass membrane protein</topology>
    </subcellularLocation>
</comment>
<dbReference type="Pfam" id="PF03706">
    <property type="entry name" value="LPG_synthase_TM"/>
    <property type="match status" value="1"/>
</dbReference>
<reference evidence="7" key="1">
    <citation type="submission" date="2024-05" db="EMBL/GenBank/DDBJ databases">
        <title>The Natural Products Discovery Center: Release of the First 8490 Sequenced Strains for Exploring Actinobacteria Biosynthetic Diversity.</title>
        <authorList>
            <person name="Kalkreuter E."/>
            <person name="Kautsar S.A."/>
            <person name="Yang D."/>
            <person name="Bader C.D."/>
            <person name="Teijaro C.N."/>
            <person name="Fluegel L."/>
            <person name="Davis C.M."/>
            <person name="Simpson J.R."/>
            <person name="Lauterbach L."/>
            <person name="Steele A.D."/>
            <person name="Gui C."/>
            <person name="Meng S."/>
            <person name="Li G."/>
            <person name="Viehrig K."/>
            <person name="Ye F."/>
            <person name="Su P."/>
            <person name="Kiefer A.F."/>
            <person name="Nichols A."/>
            <person name="Cepeda A.J."/>
            <person name="Yan W."/>
            <person name="Fan B."/>
            <person name="Jiang Y."/>
            <person name="Adhikari A."/>
            <person name="Zheng C.-J."/>
            <person name="Schuster L."/>
            <person name="Cowan T.M."/>
            <person name="Smanski M.J."/>
            <person name="Chevrette M.G."/>
            <person name="de Carvalho L.P.S."/>
            <person name="Shen B."/>
        </authorList>
    </citation>
    <scope>NUCLEOTIDE SEQUENCE</scope>
    <source>
        <strain evidence="7">NPDC080035</strain>
    </source>
</reference>
<dbReference type="AlphaFoldDB" id="A0AAU7GHB6"/>
<protein>
    <submittedName>
        <fullName evidence="7">Lysylphosphatidylglycerol synthase domain-containing protein</fullName>
    </submittedName>
</protein>
<evidence type="ECO:0000256" key="3">
    <source>
        <dbReference type="ARBA" id="ARBA00022692"/>
    </source>
</evidence>
<keyword evidence="4 6" id="KW-1133">Transmembrane helix</keyword>
<dbReference type="EMBL" id="CP157390">
    <property type="protein sequence ID" value="XBM50079.1"/>
    <property type="molecule type" value="Genomic_DNA"/>
</dbReference>
<keyword evidence="5 6" id="KW-0472">Membrane</keyword>
<dbReference type="PANTHER" id="PTHR40277">
    <property type="entry name" value="BLL5419 PROTEIN"/>
    <property type="match status" value="1"/>
</dbReference>
<gene>
    <name evidence="7" type="ORF">AAME72_09445</name>
</gene>
<evidence type="ECO:0000256" key="2">
    <source>
        <dbReference type="ARBA" id="ARBA00022475"/>
    </source>
</evidence>
<dbReference type="RefSeq" id="WP_348789989.1">
    <property type="nucleotide sequence ID" value="NZ_CP157390.1"/>
</dbReference>
<feature type="transmembrane region" description="Helical" evidence="6">
    <location>
        <begin position="34"/>
        <end position="53"/>
    </location>
</feature>
<accession>A0AAU7GHB6</accession>
<evidence type="ECO:0000313" key="7">
    <source>
        <dbReference type="EMBL" id="XBM50079.1"/>
    </source>
</evidence>
<feature type="transmembrane region" description="Helical" evidence="6">
    <location>
        <begin position="217"/>
        <end position="247"/>
    </location>
</feature>
<feature type="transmembrane region" description="Helical" evidence="6">
    <location>
        <begin position="176"/>
        <end position="196"/>
    </location>
</feature>
<sequence>MTLRLGAATARDIPARAAVPGLHRLVAARWFRPTVRGVAGAVVLVAIVAQVGAGPFLRGLAGMDGAVLAAAVALSAVATAAAAWRWRAIAARLGAPIAWREAVGMYYRSQFLNTVLPGGVLGDVHRAVDHGRGGARAAAARAVVLERSVGQVVQLGIAAAVLLAAGVGLAGALLPVVVLGTAVVVMAAAVGVAWLASGRVRLVLNREAAELRTALGAPGVCAQAVAASVVVCACHIGTFTIAAAAVGASAPPLGMLSLAVLALLAASIPLNVGGWGPREGAAGWAFAAAGLGAGTGVAAATLFGVLALLSVAPGALVATVAAVRRRRT</sequence>
<name>A0AAU7GHB6_9MICO</name>
<dbReference type="PANTHER" id="PTHR40277:SF1">
    <property type="entry name" value="BLL5419 PROTEIN"/>
    <property type="match status" value="1"/>
</dbReference>
<keyword evidence="2" id="KW-1003">Cell membrane</keyword>